<protein>
    <submittedName>
        <fullName evidence="2">Uncharacterized protein</fullName>
    </submittedName>
</protein>
<keyword evidence="3" id="KW-1185">Reference proteome</keyword>
<organism evidence="2 3">
    <name type="scientific">Eschrichtius robustus</name>
    <name type="common">California gray whale</name>
    <name type="synonym">Eschrichtius gibbosus</name>
    <dbReference type="NCBI Taxonomy" id="9764"/>
    <lineage>
        <taxon>Eukaryota</taxon>
        <taxon>Metazoa</taxon>
        <taxon>Chordata</taxon>
        <taxon>Craniata</taxon>
        <taxon>Vertebrata</taxon>
        <taxon>Euteleostomi</taxon>
        <taxon>Mammalia</taxon>
        <taxon>Eutheria</taxon>
        <taxon>Laurasiatheria</taxon>
        <taxon>Artiodactyla</taxon>
        <taxon>Whippomorpha</taxon>
        <taxon>Cetacea</taxon>
        <taxon>Mysticeti</taxon>
        <taxon>Eschrichtiidae</taxon>
        <taxon>Eschrichtius</taxon>
    </lineage>
</organism>
<gene>
    <name evidence="2" type="ORF">J1605_022854</name>
</gene>
<accession>A0AB34H4E6</accession>
<evidence type="ECO:0000313" key="2">
    <source>
        <dbReference type="EMBL" id="KAJ8787652.1"/>
    </source>
</evidence>
<dbReference type="Proteomes" id="UP001159641">
    <property type="component" value="Unassembled WGS sequence"/>
</dbReference>
<name>A0AB34H4E6_ESCRO</name>
<dbReference type="AlphaFoldDB" id="A0AB34H4E6"/>
<evidence type="ECO:0000256" key="1">
    <source>
        <dbReference type="SAM" id="MobiDB-lite"/>
    </source>
</evidence>
<reference evidence="2 3" key="1">
    <citation type="submission" date="2022-11" db="EMBL/GenBank/DDBJ databases">
        <title>Whole genome sequence of Eschrichtius robustus ER-17-0199.</title>
        <authorList>
            <person name="Bruniche-Olsen A."/>
            <person name="Black A.N."/>
            <person name="Fields C.J."/>
            <person name="Walden K."/>
            <person name="Dewoody J.A."/>
        </authorList>
    </citation>
    <scope>NUCLEOTIDE SEQUENCE [LARGE SCALE GENOMIC DNA]</scope>
    <source>
        <strain evidence="2">ER-17-0199</strain>
        <tissue evidence="2">Blubber</tissue>
    </source>
</reference>
<sequence>MLLSPDRGVSDQKKPNNTVTRNCLDIGFQAYQTYRVVSKAAARTSTRLQTNTAHLTPPNPTGKGNFARTNARQAAWRFGVEPGSRAVLIRTFLPSSRGQKCFHPVTSWGVFSVEQSRGRTKGRPPVPEPERLRLVSPSAPEEPGRAAVGQGLGVSSDAGIRGRRSPLWLSLGRKDEVSWREERSHRDLNSDRWIQSPECSPLHHGTSSTDVYSMPPKMALLLPLHVKNATRHRTVWEVSTVCEEDVGIFSTIARSTNAFLSGQDSLRVFGRLSEAALKLLSARRRKSDHHQTPALVELP</sequence>
<comment type="caution">
    <text evidence="2">The sequence shown here is derived from an EMBL/GenBank/DDBJ whole genome shotgun (WGS) entry which is preliminary data.</text>
</comment>
<proteinExistence type="predicted"/>
<feature type="region of interest" description="Disordered" evidence="1">
    <location>
        <begin position="116"/>
        <end position="157"/>
    </location>
</feature>
<dbReference type="EMBL" id="JAIQCJ010001759">
    <property type="protein sequence ID" value="KAJ8787652.1"/>
    <property type="molecule type" value="Genomic_DNA"/>
</dbReference>
<evidence type="ECO:0000313" key="3">
    <source>
        <dbReference type="Proteomes" id="UP001159641"/>
    </source>
</evidence>